<feature type="compositionally biased region" description="Polar residues" evidence="1">
    <location>
        <begin position="294"/>
        <end position="312"/>
    </location>
</feature>
<dbReference type="EMBL" id="JPMI01000291">
    <property type="protein sequence ID" value="KFA88490.1"/>
    <property type="molecule type" value="Genomic_DNA"/>
</dbReference>
<accession>A0A084SJ55</accession>
<proteinExistence type="predicted"/>
<gene>
    <name evidence="2" type="ORF">Q664_41500</name>
</gene>
<dbReference type="RefSeq" id="WP_043408765.1">
    <property type="nucleotide sequence ID" value="NZ_JPMI01000291.1"/>
</dbReference>
<feature type="compositionally biased region" description="Low complexity" evidence="1">
    <location>
        <begin position="22"/>
        <end position="39"/>
    </location>
</feature>
<sequence>MKSFKIGGPKSFSLPRAPQLDTPRPSSPTAPTSKPGATSKPSAPQDGFDTVGSKISSSVRGLFGPSQADSFASNPTKFSSQNVLNGYKLFPEGKPPQGVTLPTPNKPMVPANQSTATLNVQQQHGNANLSLSPAGGNGPQVHYLHYLSSGQNTQANGSFAGISDVPLRPGQGQPNMVMTGPLNGCAVHALHNPANDTLSFVHQADFSKYGAQTGKQQLDGFLKQNNLQLVQSLTPNDYSHSTGKHGIETGATAFAHYDNAAGKWNLVGQLNDWKNGGVPGGRPELQRPPGGLPQQWTSPVDLQNPLSLNDLK</sequence>
<dbReference type="Proteomes" id="UP000028547">
    <property type="component" value="Unassembled WGS sequence"/>
</dbReference>
<protein>
    <submittedName>
        <fullName evidence="2">Uncharacterized protein</fullName>
    </submittedName>
</protein>
<feature type="region of interest" description="Disordered" evidence="1">
    <location>
        <begin position="1"/>
        <end position="57"/>
    </location>
</feature>
<organism evidence="2 3">
    <name type="scientific">Archangium violaceum Cb vi76</name>
    <dbReference type="NCBI Taxonomy" id="1406225"/>
    <lineage>
        <taxon>Bacteria</taxon>
        <taxon>Pseudomonadati</taxon>
        <taxon>Myxococcota</taxon>
        <taxon>Myxococcia</taxon>
        <taxon>Myxococcales</taxon>
        <taxon>Cystobacterineae</taxon>
        <taxon>Archangiaceae</taxon>
        <taxon>Archangium</taxon>
    </lineage>
</organism>
<name>A0A084SJ55_9BACT</name>
<reference evidence="2 3" key="1">
    <citation type="submission" date="2014-07" db="EMBL/GenBank/DDBJ databases">
        <title>Draft Genome Sequence of Gephyronic Acid Producer, Cystobacter violaceus Strain Cb vi76.</title>
        <authorList>
            <person name="Stevens D.C."/>
            <person name="Young J."/>
            <person name="Carmichael R."/>
            <person name="Tan J."/>
            <person name="Taylor R.E."/>
        </authorList>
    </citation>
    <scope>NUCLEOTIDE SEQUENCE [LARGE SCALE GENOMIC DNA]</scope>
    <source>
        <strain evidence="2 3">Cb vi76</strain>
    </source>
</reference>
<dbReference type="AlphaFoldDB" id="A0A084SJ55"/>
<feature type="region of interest" description="Disordered" evidence="1">
    <location>
        <begin position="274"/>
        <end position="312"/>
    </location>
</feature>
<evidence type="ECO:0000313" key="2">
    <source>
        <dbReference type="EMBL" id="KFA88490.1"/>
    </source>
</evidence>
<evidence type="ECO:0000313" key="3">
    <source>
        <dbReference type="Proteomes" id="UP000028547"/>
    </source>
</evidence>
<evidence type="ECO:0000256" key="1">
    <source>
        <dbReference type="SAM" id="MobiDB-lite"/>
    </source>
</evidence>
<comment type="caution">
    <text evidence="2">The sequence shown here is derived from an EMBL/GenBank/DDBJ whole genome shotgun (WGS) entry which is preliminary data.</text>
</comment>